<reference evidence="4" key="1">
    <citation type="submission" date="2017-07" db="EMBL/GenBank/DDBJ databases">
        <title>Taro Niue Genome Assembly and Annotation.</title>
        <authorList>
            <person name="Atibalentja N."/>
            <person name="Keating K."/>
            <person name="Fields C.J."/>
        </authorList>
    </citation>
    <scope>NUCLEOTIDE SEQUENCE</scope>
    <source>
        <strain evidence="4">Niue_2</strain>
        <tissue evidence="4">Leaf</tissue>
    </source>
</reference>
<accession>A0A843V934</accession>
<protein>
    <recommendedName>
        <fullName evidence="6">Glycosyltransferase</fullName>
    </recommendedName>
</protein>
<dbReference type="PANTHER" id="PTHR11926">
    <property type="entry name" value="GLUCOSYL/GLUCURONOSYL TRANSFERASES"/>
    <property type="match status" value="1"/>
</dbReference>
<dbReference type="FunFam" id="3.40.50.2000:FF:000101">
    <property type="entry name" value="Glycosyltransferase"/>
    <property type="match status" value="1"/>
</dbReference>
<evidence type="ECO:0000256" key="1">
    <source>
        <dbReference type="ARBA" id="ARBA00009995"/>
    </source>
</evidence>
<dbReference type="FunFam" id="3.40.50.2000:FF:000078">
    <property type="entry name" value="Glycosyltransferase"/>
    <property type="match status" value="1"/>
</dbReference>
<comment type="caution">
    <text evidence="4">The sequence shown here is derived from an EMBL/GenBank/DDBJ whole genome shotgun (WGS) entry which is preliminary data.</text>
</comment>
<dbReference type="Gene3D" id="3.40.50.2000">
    <property type="entry name" value="Glycogen Phosphorylase B"/>
    <property type="match status" value="2"/>
</dbReference>
<dbReference type="Proteomes" id="UP000652761">
    <property type="component" value="Unassembled WGS sequence"/>
</dbReference>
<proteinExistence type="inferred from homology"/>
<comment type="similarity">
    <text evidence="1">Belongs to the UDP-glycosyltransferase family.</text>
</comment>
<dbReference type="OrthoDB" id="5835829at2759"/>
<keyword evidence="5" id="KW-1185">Reference proteome</keyword>
<dbReference type="AlphaFoldDB" id="A0A843V934"/>
<dbReference type="SUPFAM" id="SSF53756">
    <property type="entry name" value="UDP-Glycosyltransferase/glycogen phosphorylase"/>
    <property type="match status" value="1"/>
</dbReference>
<gene>
    <name evidence="4" type="ORF">Taro_025029</name>
</gene>
<name>A0A843V934_COLES</name>
<evidence type="ECO:0000256" key="3">
    <source>
        <dbReference type="ARBA" id="ARBA00022679"/>
    </source>
</evidence>
<dbReference type="Pfam" id="PF00201">
    <property type="entry name" value="UDPGT"/>
    <property type="match status" value="1"/>
</dbReference>
<evidence type="ECO:0000313" key="4">
    <source>
        <dbReference type="EMBL" id="MQL92405.1"/>
    </source>
</evidence>
<sequence>MPDMVTAAPFKPHVLFVSFSGQGHLNPFLRFAKRVADKGADVTFSTIEDAGRRIRESSKSVAADGEFTTVGCGRLRFEFFSDGWSAGDPRRYDLKLYMPQLREVGTIEVSALIRRQAEEGRPVTSVINNPFIPWVLDVATAMGIPCGMLWVQSCAVFSTYYHYYHSLSDFPDVARPDLHVTIPGVPVLRPHELPSFLLPRSPYPSLTVAILAQFENLHNASWVFVNTFDELERDAIAGISKLTTVIPVGPLIELPSSKDGKDVRGDLWKAADCIGWLDAQADCSVVYASVGSIVVLRREEVVEMAEGLRASGRPFLWVVRDDTRAMLPDGFEEETAGRGLVVDWSPQEKVLAHPSTACFLTHCGWNSTLECLTSGVPAIAFPQWGDQVTDAKFLVEVYGVGVHLRSQPLKAEAAAEEGPSFTRADVERSIEEVTRGPRAGVMRANAARWKDASKRAVHDGGSSDKNIRLFLEEISRREDEVQLSMEQQSPGIKVKESRRVPVHRLVRRRTVAKLGLHHQQCNFTFCCTSGYVPGYCTLFFDFSWELAV</sequence>
<evidence type="ECO:0000256" key="2">
    <source>
        <dbReference type="ARBA" id="ARBA00022676"/>
    </source>
</evidence>
<dbReference type="CDD" id="cd03784">
    <property type="entry name" value="GT1_Gtf-like"/>
    <property type="match status" value="1"/>
</dbReference>
<dbReference type="PANTHER" id="PTHR11926:SF986">
    <property type="entry name" value="UDP-GLYCOSYLTRANSFERASE 84A1"/>
    <property type="match status" value="1"/>
</dbReference>
<dbReference type="GO" id="GO:0080043">
    <property type="term" value="F:quercetin 3-O-glucosyltransferase activity"/>
    <property type="evidence" value="ECO:0007669"/>
    <property type="project" value="TreeGrafter"/>
</dbReference>
<evidence type="ECO:0008006" key="6">
    <source>
        <dbReference type="Google" id="ProtNLM"/>
    </source>
</evidence>
<dbReference type="GO" id="GO:0080044">
    <property type="term" value="F:quercetin 7-O-glucosyltransferase activity"/>
    <property type="evidence" value="ECO:0007669"/>
    <property type="project" value="TreeGrafter"/>
</dbReference>
<evidence type="ECO:0000313" key="5">
    <source>
        <dbReference type="Proteomes" id="UP000652761"/>
    </source>
</evidence>
<dbReference type="EMBL" id="NMUH01001443">
    <property type="protein sequence ID" value="MQL92405.1"/>
    <property type="molecule type" value="Genomic_DNA"/>
</dbReference>
<organism evidence="4 5">
    <name type="scientific">Colocasia esculenta</name>
    <name type="common">Wild taro</name>
    <name type="synonym">Arum esculentum</name>
    <dbReference type="NCBI Taxonomy" id="4460"/>
    <lineage>
        <taxon>Eukaryota</taxon>
        <taxon>Viridiplantae</taxon>
        <taxon>Streptophyta</taxon>
        <taxon>Embryophyta</taxon>
        <taxon>Tracheophyta</taxon>
        <taxon>Spermatophyta</taxon>
        <taxon>Magnoliopsida</taxon>
        <taxon>Liliopsida</taxon>
        <taxon>Araceae</taxon>
        <taxon>Aroideae</taxon>
        <taxon>Colocasieae</taxon>
        <taxon>Colocasia</taxon>
    </lineage>
</organism>
<dbReference type="InterPro" id="IPR002213">
    <property type="entry name" value="UDP_glucos_trans"/>
</dbReference>
<keyword evidence="3" id="KW-0808">Transferase</keyword>
<keyword evidence="2" id="KW-0328">Glycosyltransferase</keyword>